<evidence type="ECO:0000313" key="2">
    <source>
        <dbReference type="Proteomes" id="UP001054252"/>
    </source>
</evidence>
<keyword evidence="2" id="KW-1185">Reference proteome</keyword>
<proteinExistence type="predicted"/>
<evidence type="ECO:0000313" key="1">
    <source>
        <dbReference type="EMBL" id="GKV09356.1"/>
    </source>
</evidence>
<sequence length="543" mass="59813">MHGKEKMFSCQKIDDKHFTSITTETEINYVNKSAKDDLKSGGYNIRPGLADATNDVMKKRISEGHVPSGNEKRYDLTDDMRGTLTLVRSTESGLTSHLDEKARVINNNLNLVSTKTKDDHEVIVGGQYRDKDPTICFASKDDGKRPPQQKEIEIGLLTLDVSEQIFGYYNNADKGSHGPIGVSELEKVQSSSGLCQAVGRNDNGLEADTVAEQQRTKGCLFVPNVNDQAYTCNLKELRQDRGQSSVPQPLYNKQRSNVTDLNVSYLVDSTHTKSDAGIMTGTGQKSCSYLLSGIEQKSASKNNVPGVGSGSVHEPKQKKSSLENLFGVSASEQTYVKNNLNVSYAGTVQEGPGLEGFKNAKNNEIMIGFGNHACPSDDAITEYIWKTDDENGLLADLAETSSQLLHPLHYPPFDVRANKGESELFNVNEKFNSTSGFQELRPGCIEHMEYNFLTAQTSSNSQDSKVSSYDSHMALGFDSSLWFEKEALPLLPKVAGRNPVTSYCSWCGNEFRSEGFDSEADKGLVVPLCPNCRNRPSTNHNFF</sequence>
<dbReference type="AlphaFoldDB" id="A0AAV5JEN5"/>
<dbReference type="PANTHER" id="PTHR37701">
    <property type="entry name" value="METHYL-CPG-BINDING DOMAIN-CONTAINING PROTEIN 8"/>
    <property type="match status" value="1"/>
</dbReference>
<dbReference type="PANTHER" id="PTHR37701:SF13">
    <property type="entry name" value="C2H2-TYPE DOMAIN-CONTAINING PROTEIN"/>
    <property type="match status" value="1"/>
</dbReference>
<protein>
    <submittedName>
        <fullName evidence="1">Uncharacterized protein</fullName>
    </submittedName>
</protein>
<dbReference type="InterPro" id="IPR037472">
    <property type="entry name" value="MBD8"/>
</dbReference>
<accession>A0AAV5JEN5</accession>
<reference evidence="1 2" key="1">
    <citation type="journal article" date="2021" name="Commun. Biol.">
        <title>The genome of Shorea leprosula (Dipterocarpaceae) highlights the ecological relevance of drought in aseasonal tropical rainforests.</title>
        <authorList>
            <person name="Ng K.K.S."/>
            <person name="Kobayashi M.J."/>
            <person name="Fawcett J.A."/>
            <person name="Hatakeyama M."/>
            <person name="Paape T."/>
            <person name="Ng C.H."/>
            <person name="Ang C.C."/>
            <person name="Tnah L.H."/>
            <person name="Lee C.T."/>
            <person name="Nishiyama T."/>
            <person name="Sese J."/>
            <person name="O'Brien M.J."/>
            <person name="Copetti D."/>
            <person name="Mohd Noor M.I."/>
            <person name="Ong R.C."/>
            <person name="Putra M."/>
            <person name="Sireger I.Z."/>
            <person name="Indrioko S."/>
            <person name="Kosugi Y."/>
            <person name="Izuno A."/>
            <person name="Isagi Y."/>
            <person name="Lee S.L."/>
            <person name="Shimizu K.K."/>
        </authorList>
    </citation>
    <scope>NUCLEOTIDE SEQUENCE [LARGE SCALE GENOMIC DNA]</scope>
    <source>
        <strain evidence="1">214</strain>
    </source>
</reference>
<gene>
    <name evidence="1" type="ORF">SLEP1_g20868</name>
</gene>
<name>A0AAV5JEN5_9ROSI</name>
<comment type="caution">
    <text evidence="1">The sequence shown here is derived from an EMBL/GenBank/DDBJ whole genome shotgun (WGS) entry which is preliminary data.</text>
</comment>
<dbReference type="EMBL" id="BPVZ01000030">
    <property type="protein sequence ID" value="GKV09356.1"/>
    <property type="molecule type" value="Genomic_DNA"/>
</dbReference>
<organism evidence="1 2">
    <name type="scientific">Rubroshorea leprosula</name>
    <dbReference type="NCBI Taxonomy" id="152421"/>
    <lineage>
        <taxon>Eukaryota</taxon>
        <taxon>Viridiplantae</taxon>
        <taxon>Streptophyta</taxon>
        <taxon>Embryophyta</taxon>
        <taxon>Tracheophyta</taxon>
        <taxon>Spermatophyta</taxon>
        <taxon>Magnoliopsida</taxon>
        <taxon>eudicotyledons</taxon>
        <taxon>Gunneridae</taxon>
        <taxon>Pentapetalae</taxon>
        <taxon>rosids</taxon>
        <taxon>malvids</taxon>
        <taxon>Malvales</taxon>
        <taxon>Dipterocarpaceae</taxon>
        <taxon>Rubroshorea</taxon>
    </lineage>
</organism>
<dbReference type="Proteomes" id="UP001054252">
    <property type="component" value="Unassembled WGS sequence"/>
</dbReference>